<proteinExistence type="predicted"/>
<gene>
    <name evidence="1" type="ORF">EFK50_14055</name>
</gene>
<dbReference type="RefSeq" id="WP_123228145.1">
    <property type="nucleotide sequence ID" value="NZ_RJSE01000007.1"/>
</dbReference>
<evidence type="ECO:0000313" key="1">
    <source>
        <dbReference type="EMBL" id="RNL62853.1"/>
    </source>
</evidence>
<dbReference type="OrthoDB" id="5183585at2"/>
<dbReference type="AlphaFoldDB" id="A0A3N0CIT4"/>
<sequence length="184" mass="20751">MILNQDATALQGDIDFDPTRFDGVWRLTKADSTILDEQSGAMVQDTLTDQWIERRMVGDVIHYKMHVQIAPDLTTHMGYEAKFNDKTWVPYTVVSIDGDENDQRLQPGAEKLLKAGTIVGKPIAWVKVLYVDPWTQIRISKNIDGTPQYVMQSRLSDDGNTLCGHVLTPSGKLLIDKAFQRESD</sequence>
<reference evidence="1 2" key="1">
    <citation type="submission" date="2018-11" db="EMBL/GenBank/DDBJ databases">
        <authorList>
            <person name="Li F."/>
        </authorList>
    </citation>
    <scope>NUCLEOTIDE SEQUENCE [LARGE SCALE GENOMIC DNA]</scope>
    <source>
        <strain evidence="1 2">Gsoil 097</strain>
    </source>
</reference>
<name>A0A3N0CIT4_9ACTN</name>
<dbReference type="Proteomes" id="UP000267128">
    <property type="component" value="Unassembled WGS sequence"/>
</dbReference>
<dbReference type="EMBL" id="RJSE01000007">
    <property type="protein sequence ID" value="RNL62853.1"/>
    <property type="molecule type" value="Genomic_DNA"/>
</dbReference>
<accession>A0A3N0CIT4</accession>
<comment type="caution">
    <text evidence="1">The sequence shown here is derived from an EMBL/GenBank/DDBJ whole genome shotgun (WGS) entry which is preliminary data.</text>
</comment>
<protein>
    <submittedName>
        <fullName evidence="1">Uncharacterized protein</fullName>
    </submittedName>
</protein>
<organism evidence="1 2">
    <name type="scientific">Nocardioides marmoriginsengisoli</name>
    <dbReference type="NCBI Taxonomy" id="661483"/>
    <lineage>
        <taxon>Bacteria</taxon>
        <taxon>Bacillati</taxon>
        <taxon>Actinomycetota</taxon>
        <taxon>Actinomycetes</taxon>
        <taxon>Propionibacteriales</taxon>
        <taxon>Nocardioidaceae</taxon>
        <taxon>Nocardioides</taxon>
    </lineage>
</organism>
<evidence type="ECO:0000313" key="2">
    <source>
        <dbReference type="Proteomes" id="UP000267128"/>
    </source>
</evidence>
<keyword evidence="2" id="KW-1185">Reference proteome</keyword>